<reference evidence="11" key="1">
    <citation type="submission" date="2025-08" db="UniProtKB">
        <authorList>
            <consortium name="RefSeq"/>
        </authorList>
    </citation>
    <scope>IDENTIFICATION</scope>
</reference>
<dbReference type="InterPro" id="IPR036238">
    <property type="entry name" value="Transglutaminase_C_sf"/>
</dbReference>
<dbReference type="Gene3D" id="3.90.260.10">
    <property type="entry name" value="Transglutaminase-like"/>
    <property type="match status" value="1"/>
</dbReference>
<name>A0A3Q0FNM6_ALLSI</name>
<dbReference type="InterPro" id="IPR013808">
    <property type="entry name" value="Transglutaminase_AS"/>
</dbReference>
<dbReference type="InterPro" id="IPR050779">
    <property type="entry name" value="Transglutaminase"/>
</dbReference>
<dbReference type="InterPro" id="IPR008958">
    <property type="entry name" value="Transglutaminase_C"/>
</dbReference>
<evidence type="ECO:0000259" key="9">
    <source>
        <dbReference type="SMART" id="SM00460"/>
    </source>
</evidence>
<dbReference type="InParanoid" id="A0A3Q0FNM6"/>
<evidence type="ECO:0000256" key="1">
    <source>
        <dbReference type="ARBA" id="ARBA00001913"/>
    </source>
</evidence>
<feature type="active site" evidence="8">
    <location>
        <position position="278"/>
    </location>
</feature>
<keyword evidence="10" id="KW-1185">Reference proteome</keyword>
<feature type="active site" evidence="8">
    <location>
        <position position="337"/>
    </location>
</feature>
<organism evidence="10 11">
    <name type="scientific">Alligator sinensis</name>
    <name type="common">Chinese alligator</name>
    <dbReference type="NCBI Taxonomy" id="38654"/>
    <lineage>
        <taxon>Eukaryota</taxon>
        <taxon>Metazoa</taxon>
        <taxon>Chordata</taxon>
        <taxon>Craniata</taxon>
        <taxon>Vertebrata</taxon>
        <taxon>Euteleostomi</taxon>
        <taxon>Archelosauria</taxon>
        <taxon>Archosauria</taxon>
        <taxon>Crocodylia</taxon>
        <taxon>Alligatoridae</taxon>
        <taxon>Alligatorinae</taxon>
        <taxon>Alligator</taxon>
    </lineage>
</organism>
<dbReference type="PANTHER" id="PTHR11590">
    <property type="entry name" value="PROTEIN-GLUTAMINE GAMMA-GLUTAMYLTRANSFERASE"/>
    <property type="match status" value="1"/>
</dbReference>
<evidence type="ECO:0000313" key="11">
    <source>
        <dbReference type="RefSeq" id="XP_025047780.1"/>
    </source>
</evidence>
<dbReference type="FunFam" id="2.60.40.10:FF:000090">
    <property type="entry name" value="Protein-glutamine gamma-glutamyltransferase 2"/>
    <property type="match status" value="1"/>
</dbReference>
<keyword evidence="5" id="KW-0106">Calcium</keyword>
<dbReference type="SMART" id="SM00460">
    <property type="entry name" value="TGc"/>
    <property type="match status" value="1"/>
</dbReference>
<dbReference type="SUPFAM" id="SSF54001">
    <property type="entry name" value="Cysteine proteinases"/>
    <property type="match status" value="1"/>
</dbReference>
<feature type="active site" evidence="8">
    <location>
        <position position="360"/>
    </location>
</feature>
<dbReference type="SUPFAM" id="SSF49309">
    <property type="entry name" value="Transglutaminase, two C-terminal domains"/>
    <property type="match status" value="2"/>
</dbReference>
<evidence type="ECO:0000256" key="5">
    <source>
        <dbReference type="ARBA" id="ARBA00022837"/>
    </source>
</evidence>
<dbReference type="InterPro" id="IPR002931">
    <property type="entry name" value="Transglutaminase-like"/>
</dbReference>
<comment type="cofactor">
    <cofactor evidence="1">
        <name>Ca(2+)</name>
        <dbReference type="ChEBI" id="CHEBI:29108"/>
    </cofactor>
</comment>
<keyword evidence="6" id="KW-0012">Acyltransferase</keyword>
<evidence type="ECO:0000256" key="6">
    <source>
        <dbReference type="ARBA" id="ARBA00023315"/>
    </source>
</evidence>
<dbReference type="GO" id="GO:0046872">
    <property type="term" value="F:metal ion binding"/>
    <property type="evidence" value="ECO:0007669"/>
    <property type="project" value="UniProtKB-KW"/>
</dbReference>
<dbReference type="EC" id="2.3.2.13" evidence="7"/>
<dbReference type="PIRSF" id="PIRSF000459">
    <property type="entry name" value="TGM_EBP42"/>
    <property type="match status" value="1"/>
</dbReference>
<dbReference type="GO" id="GO:0003810">
    <property type="term" value="F:protein-glutamine gamma-glutamyltransferase activity"/>
    <property type="evidence" value="ECO:0007669"/>
    <property type="project" value="UniProtKB-EC"/>
</dbReference>
<evidence type="ECO:0000256" key="4">
    <source>
        <dbReference type="ARBA" id="ARBA00022723"/>
    </source>
</evidence>
<dbReference type="PROSITE" id="PS00547">
    <property type="entry name" value="TRANSGLUTAMINASES"/>
    <property type="match status" value="1"/>
</dbReference>
<evidence type="ECO:0000256" key="7">
    <source>
        <dbReference type="ARBA" id="ARBA00024222"/>
    </source>
</evidence>
<dbReference type="SUPFAM" id="SSF81296">
    <property type="entry name" value="E set domains"/>
    <property type="match status" value="1"/>
</dbReference>
<evidence type="ECO:0000256" key="8">
    <source>
        <dbReference type="PIRSR" id="PIRSR000459-1"/>
    </source>
</evidence>
<dbReference type="KEGG" id="asn:102372191"/>
<dbReference type="InterPro" id="IPR013783">
    <property type="entry name" value="Ig-like_fold"/>
</dbReference>
<feature type="domain" description="Transglutaminase-like" evidence="9">
    <location>
        <begin position="270"/>
        <end position="363"/>
    </location>
</feature>
<dbReference type="AlphaFoldDB" id="A0A3Q0FNM6"/>
<dbReference type="PANTHER" id="PTHR11590:SF38">
    <property type="entry name" value="PROTEIN-GLUTAMINE GAMMA-GLUTAMYLTRANSFERASE 5"/>
    <property type="match status" value="1"/>
</dbReference>
<dbReference type="Pfam" id="PF00927">
    <property type="entry name" value="Transglut_C"/>
    <property type="match status" value="2"/>
</dbReference>
<dbReference type="Pfam" id="PF01841">
    <property type="entry name" value="Transglut_core"/>
    <property type="match status" value="1"/>
</dbReference>
<dbReference type="InterPro" id="IPR014756">
    <property type="entry name" value="Ig_E-set"/>
</dbReference>
<dbReference type="FunFam" id="3.90.260.10:FF:000001">
    <property type="entry name" value="Protein-glutamine gamma-glutamyltransferase 2"/>
    <property type="match status" value="1"/>
</dbReference>
<dbReference type="STRING" id="38654.A0A3Q0FNM6"/>
<dbReference type="InterPro" id="IPR036985">
    <property type="entry name" value="Transglutaminase-like_sf"/>
</dbReference>
<comment type="similarity">
    <text evidence="2">Belongs to the transglutaminase superfamily. Transglutaminase family.</text>
</comment>
<gene>
    <name evidence="11" type="primary">LOC102372191</name>
</gene>
<dbReference type="Pfam" id="PF00868">
    <property type="entry name" value="Transglut_N"/>
    <property type="match status" value="1"/>
</dbReference>
<protein>
    <recommendedName>
        <fullName evidence="7">protein-glutamine gamma-glutamyltransferase</fullName>
        <ecNumber evidence="7">2.3.2.13</ecNumber>
    </recommendedName>
</protein>
<dbReference type="InterPro" id="IPR001102">
    <property type="entry name" value="Transglutaminase_N"/>
</dbReference>
<dbReference type="FunFam" id="2.60.40.10:FF:000278">
    <property type="entry name" value="Protein-glutamine gamma-glutamyltransferase 2"/>
    <property type="match status" value="1"/>
</dbReference>
<evidence type="ECO:0000313" key="10">
    <source>
        <dbReference type="Proteomes" id="UP000189705"/>
    </source>
</evidence>
<accession>A0A3Q0FNM6</accession>
<keyword evidence="4" id="KW-0479">Metal-binding</keyword>
<proteinExistence type="inferred from homology"/>
<evidence type="ECO:0000256" key="3">
    <source>
        <dbReference type="ARBA" id="ARBA00022679"/>
    </source>
</evidence>
<dbReference type="Gene3D" id="2.60.40.10">
    <property type="entry name" value="Immunoglobulins"/>
    <property type="match status" value="3"/>
</dbReference>
<dbReference type="InterPro" id="IPR038765">
    <property type="entry name" value="Papain-like_cys_pep_sf"/>
</dbReference>
<keyword evidence="3" id="KW-0808">Transferase</keyword>
<dbReference type="InterPro" id="IPR023608">
    <property type="entry name" value="Transglutaminase_animal"/>
</dbReference>
<dbReference type="Proteomes" id="UP000189705">
    <property type="component" value="Unplaced"/>
</dbReference>
<dbReference type="RefSeq" id="XP_025047780.1">
    <property type="nucleotide sequence ID" value="XM_025191995.1"/>
</dbReference>
<sequence>MATGLQVGFTDFQCYRNNLQHQTAEMSTKHLVVRQGQPFTITLHFHGRGYQPGVDTILLIVETGPNAEKSSGTRAVFPVARSGPTSSWRAVCARTSPSCVEITLSAPANAVIGRYLLKARVDSGTGQATSYQLGEFTLLFNAWSPADDVYLASETARQEYVVNDYGFIYQGNKNWIHPCPWNYSQVEEGVVDICLRLLDRSLNFQHDPVEDCSLRNSPVYVSRVVSAMINSNDDSGVLLGNWSEDYSGGICPSEWTGSVAILRQWDATGAQPVKYGQCWVFAAVMCTVMRCLGVPTRVVTNTESGHEKDGNLVIDEYYNTMGHILATESKDSIWKFHVWNECWMARRDLSPGYAGWQVLDATPQETSNGLYCCGPASVKAIKEGELHLSYDTPFVFSMVNVYRVVWLIYGARKEKLLCDSRCVGNHISTKSIGRDERKDITDSYKYREGSQEERQVFAKALARAQHRKAQGPSTAEPQASRFLPGLRASLDVSSPAECRGQEAPSKVHTCLRLKLAKSPEVGQDLGLVLLAENLAFEHKDLKLSISTGSVLHDGAPLPPFWQNTLYIPFRPKEEKVIPWTISYAQYGRHLSQDRLVRVSVVGEENSTWEKLLVERIITLAYHAILINVLSPIAANRPFALEVEITNPLHEPARDCVLTMEGSGLLKEQFRLDMGVLRAQERSNITFQIIPFKTGQRQLQVNFKSNKVKDIKGHTTLIVAPNIRF</sequence>
<dbReference type="GeneID" id="102372191"/>
<evidence type="ECO:0000256" key="2">
    <source>
        <dbReference type="ARBA" id="ARBA00005968"/>
    </source>
</evidence>